<reference evidence="13" key="1">
    <citation type="submission" date="2021-01" db="EMBL/GenBank/DDBJ databases">
        <authorList>
            <person name="Corre E."/>
            <person name="Pelletier E."/>
            <person name="Niang G."/>
            <person name="Scheremetjew M."/>
            <person name="Finn R."/>
            <person name="Kale V."/>
            <person name="Holt S."/>
            <person name="Cochrane G."/>
            <person name="Meng A."/>
            <person name="Brown T."/>
            <person name="Cohen L."/>
        </authorList>
    </citation>
    <scope>NUCLEOTIDE SEQUENCE</scope>
    <source>
        <strain evidence="13">CCMP3278</strain>
    </source>
</reference>
<evidence type="ECO:0000256" key="3">
    <source>
        <dbReference type="ARBA" id="ARBA00022741"/>
    </source>
</evidence>
<dbReference type="SMART" id="SM00233">
    <property type="entry name" value="PH"/>
    <property type="match status" value="1"/>
</dbReference>
<evidence type="ECO:0000256" key="5">
    <source>
        <dbReference type="ARBA" id="ARBA00022840"/>
    </source>
</evidence>
<evidence type="ECO:0008006" key="14">
    <source>
        <dbReference type="Google" id="ProtNLM"/>
    </source>
</evidence>
<keyword evidence="2" id="KW-0808">Transferase</keyword>
<organism evidence="13">
    <name type="scientific">Timspurckia oligopyrenoides</name>
    <dbReference type="NCBI Taxonomy" id="708627"/>
    <lineage>
        <taxon>Eukaryota</taxon>
        <taxon>Rhodophyta</taxon>
        <taxon>Bangiophyceae</taxon>
        <taxon>Porphyridiales</taxon>
        <taxon>Porphyridiaceae</taxon>
        <taxon>Timspurckia</taxon>
    </lineage>
</organism>
<proteinExistence type="inferred from homology"/>
<dbReference type="CDD" id="cd05117">
    <property type="entry name" value="STKc_CAMK"/>
    <property type="match status" value="1"/>
</dbReference>
<dbReference type="SMART" id="SM00220">
    <property type="entry name" value="S_TKc"/>
    <property type="match status" value="1"/>
</dbReference>
<name>A0A7S0ZKN0_9RHOD</name>
<evidence type="ECO:0000256" key="7">
    <source>
        <dbReference type="PIRSR" id="PIRSR630616-2"/>
    </source>
</evidence>
<keyword evidence="4" id="KW-0418">Kinase</keyword>
<dbReference type="EMBL" id="HBFP01012816">
    <property type="protein sequence ID" value="CAD8824855.1"/>
    <property type="molecule type" value="Transcribed_RNA"/>
</dbReference>
<evidence type="ECO:0000259" key="12">
    <source>
        <dbReference type="PROSITE" id="PS50011"/>
    </source>
</evidence>
<dbReference type="PROSITE" id="PS00108">
    <property type="entry name" value="PROTEIN_KINASE_ST"/>
    <property type="match status" value="1"/>
</dbReference>
<feature type="binding site" evidence="7 9">
    <location>
        <position position="153"/>
    </location>
    <ligand>
        <name>ATP</name>
        <dbReference type="ChEBI" id="CHEBI:30616"/>
    </ligand>
</feature>
<dbReference type="SUPFAM" id="SSF56112">
    <property type="entry name" value="Protein kinase-like (PK-like)"/>
    <property type="match status" value="1"/>
</dbReference>
<dbReference type="AlphaFoldDB" id="A0A7S0ZKN0"/>
<dbReference type="Pfam" id="PF00069">
    <property type="entry name" value="Pkinase"/>
    <property type="match status" value="1"/>
</dbReference>
<keyword evidence="3 7" id="KW-0547">Nucleotide-binding</keyword>
<evidence type="ECO:0000256" key="1">
    <source>
        <dbReference type="ARBA" id="ARBA00022527"/>
    </source>
</evidence>
<accession>A0A7S0ZKN0</accession>
<dbReference type="CDD" id="cd00821">
    <property type="entry name" value="PH"/>
    <property type="match status" value="1"/>
</dbReference>
<gene>
    <name evidence="13" type="ORF">TOLI1172_LOCUS9254</name>
</gene>
<feature type="cross-link" description="Glycyl lysine isopeptide (Lys-Gly) (interchain with G-Cter in SUMO2)" evidence="8">
    <location>
        <position position="248"/>
    </location>
</feature>
<dbReference type="FunFam" id="1.10.510.10:FF:000571">
    <property type="entry name" value="Maternal embryonic leucine zipper kinase"/>
    <property type="match status" value="1"/>
</dbReference>
<feature type="active site" description="Proton acceptor" evidence="6">
    <location>
        <position position="246"/>
    </location>
</feature>
<sequence>MAETGNGNGVNGNSGGDEYVARYRQFVNLSGYMRKQTKVLKRKKKCFIRLSGPTLSCYRERQSSDSSWQVSLRKATITGDESTLEIRIHTASRSIVLFAENTQEHKKWLNAISDSSMNNVEDFYKLGDLIGKGSYGEVREAEDLRTHETRAVKLMDRTNDTKELEFLRREVNVMRTLMHPNIVRTYDIFDTNKTLYVVMEFVQGGDLFEVISNRAADFTEQYAADATREILKGIQYLHQRNIVHRDIKPENILCVNNSFPLHIKLTDFGFANYTGASQMNTFIGTPFYMAPEILTGKGHGPPVDLYATGIVAYAMLSGRLPFESDDEKNAYKLITENKIVFPDADWKSVSDDAKDFVKQCLHWDPGARPTVEAALAHKWLVPRTGNGPVARLDSDLTRLKVLTSSRRGSMR</sequence>
<dbReference type="Gene3D" id="2.30.29.30">
    <property type="entry name" value="Pleckstrin-homology domain (PH domain)/Phosphotyrosine-binding domain (PTB)"/>
    <property type="match status" value="1"/>
</dbReference>
<keyword evidence="1 10" id="KW-0723">Serine/threonine-protein kinase</keyword>
<dbReference type="Pfam" id="PF00169">
    <property type="entry name" value="PH"/>
    <property type="match status" value="1"/>
</dbReference>
<evidence type="ECO:0000256" key="9">
    <source>
        <dbReference type="PROSITE-ProRule" id="PRU10141"/>
    </source>
</evidence>
<feature type="domain" description="PH" evidence="11">
    <location>
        <begin position="26"/>
        <end position="117"/>
    </location>
</feature>
<evidence type="ECO:0000256" key="2">
    <source>
        <dbReference type="ARBA" id="ARBA00022679"/>
    </source>
</evidence>
<dbReference type="InterPro" id="IPR017441">
    <property type="entry name" value="Protein_kinase_ATP_BS"/>
</dbReference>
<feature type="domain" description="Protein kinase" evidence="12">
    <location>
        <begin position="124"/>
        <end position="380"/>
    </location>
</feature>
<evidence type="ECO:0000256" key="10">
    <source>
        <dbReference type="RuleBase" id="RU000304"/>
    </source>
</evidence>
<dbReference type="FunFam" id="3.30.200.20:FF:000315">
    <property type="entry name" value="Calcium-dependent protein kinase 3"/>
    <property type="match status" value="1"/>
</dbReference>
<comment type="similarity">
    <text evidence="10">Belongs to the protein kinase superfamily.</text>
</comment>
<dbReference type="PROSITE" id="PS50011">
    <property type="entry name" value="PROTEIN_KINASE_DOM"/>
    <property type="match status" value="1"/>
</dbReference>
<feature type="binding site" evidence="7">
    <location>
        <begin position="250"/>
        <end position="251"/>
    </location>
    <ligand>
        <name>ATP</name>
        <dbReference type="ChEBI" id="CHEBI:30616"/>
    </ligand>
</feature>
<protein>
    <recommendedName>
        <fullName evidence="14">Non-specific serine/threonine protein kinase</fullName>
    </recommendedName>
</protein>
<dbReference type="PROSITE" id="PS50003">
    <property type="entry name" value="PH_DOMAIN"/>
    <property type="match status" value="1"/>
</dbReference>
<dbReference type="InterPro" id="IPR000719">
    <property type="entry name" value="Prot_kinase_dom"/>
</dbReference>
<evidence type="ECO:0000313" key="13">
    <source>
        <dbReference type="EMBL" id="CAD8824855.1"/>
    </source>
</evidence>
<dbReference type="Gene3D" id="1.10.510.10">
    <property type="entry name" value="Transferase(Phosphotransferase) domain 1"/>
    <property type="match status" value="1"/>
</dbReference>
<keyword evidence="5 7" id="KW-0067">ATP-binding</keyword>
<dbReference type="PROSITE" id="PS00107">
    <property type="entry name" value="PROTEIN_KINASE_ATP"/>
    <property type="match status" value="1"/>
</dbReference>
<evidence type="ECO:0000256" key="8">
    <source>
        <dbReference type="PIRSR" id="PIRSR630616-3"/>
    </source>
</evidence>
<evidence type="ECO:0000256" key="4">
    <source>
        <dbReference type="ARBA" id="ARBA00022777"/>
    </source>
</evidence>
<dbReference type="PANTHER" id="PTHR24350">
    <property type="entry name" value="SERINE/THREONINE-PROTEIN KINASE IAL-RELATED"/>
    <property type="match status" value="1"/>
</dbReference>
<dbReference type="GO" id="GO:0005524">
    <property type="term" value="F:ATP binding"/>
    <property type="evidence" value="ECO:0007669"/>
    <property type="project" value="UniProtKB-UniRule"/>
</dbReference>
<dbReference type="SUPFAM" id="SSF50729">
    <property type="entry name" value="PH domain-like"/>
    <property type="match status" value="1"/>
</dbReference>
<dbReference type="InterPro" id="IPR001849">
    <property type="entry name" value="PH_domain"/>
</dbReference>
<dbReference type="GO" id="GO:0004674">
    <property type="term" value="F:protein serine/threonine kinase activity"/>
    <property type="evidence" value="ECO:0007669"/>
    <property type="project" value="UniProtKB-KW"/>
</dbReference>
<dbReference type="InterPro" id="IPR011009">
    <property type="entry name" value="Kinase-like_dom_sf"/>
</dbReference>
<feature type="binding site" evidence="7">
    <location>
        <position position="267"/>
    </location>
    <ligand>
        <name>ATP</name>
        <dbReference type="ChEBI" id="CHEBI:30616"/>
    </ligand>
</feature>
<evidence type="ECO:0000256" key="6">
    <source>
        <dbReference type="PIRSR" id="PIRSR630616-1"/>
    </source>
</evidence>
<dbReference type="InterPro" id="IPR030616">
    <property type="entry name" value="Aur-like"/>
</dbReference>
<evidence type="ECO:0000259" key="11">
    <source>
        <dbReference type="PROSITE" id="PS50003"/>
    </source>
</evidence>
<dbReference type="InterPro" id="IPR008271">
    <property type="entry name" value="Ser/Thr_kinase_AS"/>
</dbReference>
<dbReference type="InterPro" id="IPR011993">
    <property type="entry name" value="PH-like_dom_sf"/>
</dbReference>